<dbReference type="AlphaFoldDB" id="A0A399QZ33"/>
<keyword evidence="10" id="KW-1185">Reference proteome</keyword>
<dbReference type="InterPro" id="IPR036188">
    <property type="entry name" value="FAD/NAD-bd_sf"/>
</dbReference>
<dbReference type="EMBL" id="QWGB01000005">
    <property type="protein sequence ID" value="RIJ23484.1"/>
    <property type="molecule type" value="Genomic_DNA"/>
</dbReference>
<feature type="domain" description="Alpha/beta hydrolase fold-3" evidence="8">
    <location>
        <begin position="78"/>
        <end position="284"/>
    </location>
</feature>
<dbReference type="InterPro" id="IPR029058">
    <property type="entry name" value="AB_hydrolase_fold"/>
</dbReference>
<evidence type="ECO:0000256" key="5">
    <source>
        <dbReference type="ARBA" id="ARBA00022857"/>
    </source>
</evidence>
<dbReference type="Pfam" id="PF13738">
    <property type="entry name" value="Pyr_redox_3"/>
    <property type="match status" value="1"/>
</dbReference>
<evidence type="ECO:0000256" key="3">
    <source>
        <dbReference type="ARBA" id="ARBA00022630"/>
    </source>
</evidence>
<dbReference type="PRINTS" id="PR00411">
    <property type="entry name" value="PNDRDTASEI"/>
</dbReference>
<evidence type="ECO:0000313" key="10">
    <source>
        <dbReference type="Proteomes" id="UP000265431"/>
    </source>
</evidence>
<evidence type="ECO:0000259" key="8">
    <source>
        <dbReference type="Pfam" id="PF07859"/>
    </source>
</evidence>
<evidence type="ECO:0000256" key="1">
    <source>
        <dbReference type="ARBA" id="ARBA00001974"/>
    </source>
</evidence>
<dbReference type="InterPro" id="IPR050775">
    <property type="entry name" value="FAD-binding_Monooxygenases"/>
</dbReference>
<sequence>MKLDIATTALLAQLASAEGPPMYEMSPQDARLIGEGMAGAYPDGPEMAETRDIEIPASDGHKIRARIHRPVDKPKGVMVFYHGGGWVLSNIDQYDCVGRQLAERTACTVLLVDYRKAPEYRYPTAANDAWDALNWTAANLKTLGGDDLPIMVGGDSAGGNLAAIVCQKAKAAGAPKIALQMLVYPVTDCDMTRPSYANMDNQLLLNTPMMKWFWDHYAPNEADRKNVDASPLHAGDLSGLPPAVVVTAEYDILREESEAYADALRKAGVPVTFKQFDKQMHNFFAMPGLLPAQAKAIDYVGDQIDQHLGRYSQADAVIVGAGFAGMYQLKRLREMGLKTRVVEAGDGVGGTWYWNRYPGARCDIESLGYSYGFDPELEQEWSWSERYATQPEILSYAEHVAKRYDLRKDITFETRVTRAVYDEDTSRWTIYTDTGEAISAKYLIMATGCLSVPKEPDIEGAESFEGPTYITGRWPHEGVDFTGKKVAVIGTGSSAIQAIPHIAEQASQLTVYQRTPAYSLPAGNRPLTNSEVSEMKERYRDFREEQKYNFAGIPRPERELEPAAMVPPEERQRRLEEGWTQGLTGLTTKFADALADEESNAIIADFIRERINARVKDPELAETLTPYSYPFGTKRPCLDTNFYETFNRDNVTLVDLRKTPMEKVTPKGIKTSAGEEDFDVIVFATGFDAMTGALLKVDIRGKGGMALSDKWANGPHTYLGIAIAGFPNLFTITGPSSPSVLSNMMVSIEQHVDWVSDCIGWMRERGLETIEPTEAAEEEWAEHNEAMANQTLFPQANSWYIGANVPGKPRTFMAYVAGVDVYRIICDQVAASGYSGFETAKAKQRLEAVSA</sequence>
<dbReference type="RefSeq" id="WP_119378673.1">
    <property type="nucleotide sequence ID" value="NZ_QWGB01000005.1"/>
</dbReference>
<evidence type="ECO:0000256" key="4">
    <source>
        <dbReference type="ARBA" id="ARBA00022827"/>
    </source>
</evidence>
<dbReference type="PANTHER" id="PTHR43098:SF3">
    <property type="entry name" value="L-ORNITHINE N(5)-MONOOXYGENASE-RELATED"/>
    <property type="match status" value="1"/>
</dbReference>
<dbReference type="Pfam" id="PF07859">
    <property type="entry name" value="Abhydrolase_3"/>
    <property type="match status" value="1"/>
</dbReference>
<comment type="cofactor">
    <cofactor evidence="1">
        <name>FAD</name>
        <dbReference type="ChEBI" id="CHEBI:57692"/>
    </cofactor>
</comment>
<keyword evidence="7" id="KW-0503">Monooxygenase</keyword>
<comment type="similarity">
    <text evidence="2">Belongs to the FAD-binding monooxygenase family.</text>
</comment>
<reference evidence="9 10" key="1">
    <citation type="submission" date="2018-08" db="EMBL/GenBank/DDBJ databases">
        <title>Henriciella mobilis sp. nov., isolated from seawater.</title>
        <authorList>
            <person name="Cheng H."/>
            <person name="Wu Y.-H."/>
            <person name="Xu X.-W."/>
            <person name="Guo L.-L."/>
        </authorList>
    </citation>
    <scope>NUCLEOTIDE SEQUENCE [LARGE SCALE GENOMIC DNA]</scope>
    <source>
        <strain evidence="9 10">CCUG66934</strain>
    </source>
</reference>
<dbReference type="GO" id="GO:0016787">
    <property type="term" value="F:hydrolase activity"/>
    <property type="evidence" value="ECO:0007669"/>
    <property type="project" value="InterPro"/>
</dbReference>
<keyword evidence="3" id="KW-0285">Flavoprotein</keyword>
<evidence type="ECO:0000313" key="9">
    <source>
        <dbReference type="EMBL" id="RIJ23484.1"/>
    </source>
</evidence>
<keyword evidence="5" id="KW-0521">NADP</keyword>
<protein>
    <submittedName>
        <fullName evidence="9">Potassium transporter</fullName>
    </submittedName>
</protein>
<accession>A0A399QZ33</accession>
<comment type="caution">
    <text evidence="9">The sequence shown here is derived from an EMBL/GenBank/DDBJ whole genome shotgun (WGS) entry which is preliminary data.</text>
</comment>
<dbReference type="Proteomes" id="UP000265431">
    <property type="component" value="Unassembled WGS sequence"/>
</dbReference>
<evidence type="ECO:0000256" key="7">
    <source>
        <dbReference type="ARBA" id="ARBA00023033"/>
    </source>
</evidence>
<dbReference type="SUPFAM" id="SSF51905">
    <property type="entry name" value="FAD/NAD(P)-binding domain"/>
    <property type="match status" value="2"/>
</dbReference>
<keyword evidence="6" id="KW-0560">Oxidoreductase</keyword>
<evidence type="ECO:0000256" key="6">
    <source>
        <dbReference type="ARBA" id="ARBA00023002"/>
    </source>
</evidence>
<proteinExistence type="inferred from homology"/>
<dbReference type="InterPro" id="IPR013094">
    <property type="entry name" value="AB_hydrolase_3"/>
</dbReference>
<organism evidence="9 10">
    <name type="scientific">Henriciella barbarensis</name>
    <dbReference type="NCBI Taxonomy" id="86342"/>
    <lineage>
        <taxon>Bacteria</taxon>
        <taxon>Pseudomonadati</taxon>
        <taxon>Pseudomonadota</taxon>
        <taxon>Alphaproteobacteria</taxon>
        <taxon>Hyphomonadales</taxon>
        <taxon>Hyphomonadaceae</taxon>
        <taxon>Henriciella</taxon>
    </lineage>
</organism>
<evidence type="ECO:0000256" key="2">
    <source>
        <dbReference type="ARBA" id="ARBA00010139"/>
    </source>
</evidence>
<dbReference type="OrthoDB" id="312624at2"/>
<keyword evidence="4" id="KW-0274">FAD</keyword>
<dbReference type="GO" id="GO:0004497">
    <property type="term" value="F:monooxygenase activity"/>
    <property type="evidence" value="ECO:0007669"/>
    <property type="project" value="UniProtKB-KW"/>
</dbReference>
<dbReference type="SUPFAM" id="SSF53474">
    <property type="entry name" value="alpha/beta-Hydrolases"/>
    <property type="match status" value="1"/>
</dbReference>
<dbReference type="Gene3D" id="3.40.50.1820">
    <property type="entry name" value="alpha/beta hydrolase"/>
    <property type="match status" value="1"/>
</dbReference>
<dbReference type="PANTHER" id="PTHR43098">
    <property type="entry name" value="L-ORNITHINE N(5)-MONOOXYGENASE-RELATED"/>
    <property type="match status" value="1"/>
</dbReference>
<gene>
    <name evidence="9" type="ORF">D1224_04260</name>
</gene>
<dbReference type="Gene3D" id="3.50.50.60">
    <property type="entry name" value="FAD/NAD(P)-binding domain"/>
    <property type="match status" value="2"/>
</dbReference>
<name>A0A399QZ33_9PROT</name>